<dbReference type="SUPFAM" id="SSF52540">
    <property type="entry name" value="P-loop containing nucleoside triphosphate hydrolases"/>
    <property type="match status" value="1"/>
</dbReference>
<feature type="transmembrane region" description="Helical" evidence="10">
    <location>
        <begin position="28"/>
        <end position="48"/>
    </location>
</feature>
<dbReference type="InterPro" id="IPR005702">
    <property type="entry name" value="Wzc-like_C"/>
</dbReference>
<keyword evidence="6" id="KW-0067">ATP-binding</keyword>
<dbReference type="InterPro" id="IPR027417">
    <property type="entry name" value="P-loop_NTPase"/>
</dbReference>
<feature type="domain" description="AAA" evidence="11">
    <location>
        <begin position="410"/>
        <end position="539"/>
    </location>
</feature>
<evidence type="ECO:0000256" key="9">
    <source>
        <dbReference type="SAM" id="MobiDB-lite"/>
    </source>
</evidence>
<evidence type="ECO:0000256" key="1">
    <source>
        <dbReference type="ARBA" id="ARBA00007316"/>
    </source>
</evidence>
<evidence type="ECO:0000256" key="2">
    <source>
        <dbReference type="ARBA" id="ARBA00011903"/>
    </source>
</evidence>
<reference evidence="12 13" key="1">
    <citation type="submission" date="2019-06" db="EMBL/GenBank/DDBJ databases">
        <authorList>
            <person name="Li M."/>
        </authorList>
    </citation>
    <scope>NUCLEOTIDE SEQUENCE [LARGE SCALE GENOMIC DNA]</scope>
    <source>
        <strain evidence="12 13">BGMRC6574</strain>
    </source>
</reference>
<evidence type="ECO:0000256" key="6">
    <source>
        <dbReference type="ARBA" id="ARBA00022840"/>
    </source>
</evidence>
<comment type="caution">
    <text evidence="12">The sequence shown here is derived from an EMBL/GenBank/DDBJ whole genome shotgun (WGS) entry which is preliminary data.</text>
</comment>
<evidence type="ECO:0000256" key="5">
    <source>
        <dbReference type="ARBA" id="ARBA00022777"/>
    </source>
</evidence>
<dbReference type="InterPro" id="IPR025669">
    <property type="entry name" value="AAA_dom"/>
</dbReference>
<evidence type="ECO:0000313" key="13">
    <source>
        <dbReference type="Proteomes" id="UP000320314"/>
    </source>
</evidence>
<evidence type="ECO:0000313" key="12">
    <source>
        <dbReference type="EMBL" id="TPW27928.1"/>
    </source>
</evidence>
<proteinExistence type="inferred from homology"/>
<evidence type="ECO:0000256" key="4">
    <source>
        <dbReference type="ARBA" id="ARBA00022741"/>
    </source>
</evidence>
<dbReference type="AlphaFoldDB" id="A0A506U358"/>
<dbReference type="InterPro" id="IPR050445">
    <property type="entry name" value="Bact_polysacc_biosynth/exp"/>
</dbReference>
<dbReference type="Gene3D" id="3.40.50.300">
    <property type="entry name" value="P-loop containing nucleotide triphosphate hydrolases"/>
    <property type="match status" value="1"/>
</dbReference>
<keyword evidence="10" id="KW-1133">Transmembrane helix</keyword>
<dbReference type="CDD" id="cd05387">
    <property type="entry name" value="BY-kinase"/>
    <property type="match status" value="1"/>
</dbReference>
<name>A0A506U358_9HYPH</name>
<organism evidence="12 13">
    <name type="scientific">Pararhizobium mangrovi</name>
    <dbReference type="NCBI Taxonomy" id="2590452"/>
    <lineage>
        <taxon>Bacteria</taxon>
        <taxon>Pseudomonadati</taxon>
        <taxon>Pseudomonadota</taxon>
        <taxon>Alphaproteobacteria</taxon>
        <taxon>Hyphomicrobiales</taxon>
        <taxon>Rhizobiaceae</taxon>
        <taxon>Rhizobium/Agrobacterium group</taxon>
        <taxon>Pararhizobium</taxon>
    </lineage>
</organism>
<accession>A0A506U358</accession>
<evidence type="ECO:0000256" key="8">
    <source>
        <dbReference type="ARBA" id="ARBA00051245"/>
    </source>
</evidence>
<dbReference type="OrthoDB" id="230260at2"/>
<dbReference type="EC" id="2.7.10.2" evidence="2"/>
<feature type="compositionally biased region" description="Basic residues" evidence="9">
    <location>
        <begin position="580"/>
        <end position="591"/>
    </location>
</feature>
<keyword evidence="5" id="KW-0418">Kinase</keyword>
<keyword evidence="10" id="KW-0472">Membrane</keyword>
<evidence type="ECO:0000259" key="11">
    <source>
        <dbReference type="Pfam" id="PF13614"/>
    </source>
</evidence>
<evidence type="ECO:0000256" key="7">
    <source>
        <dbReference type="ARBA" id="ARBA00023137"/>
    </source>
</evidence>
<gene>
    <name evidence="12" type="ORF">FJU11_10310</name>
</gene>
<feature type="region of interest" description="Disordered" evidence="9">
    <location>
        <begin position="578"/>
        <end position="619"/>
    </location>
</feature>
<dbReference type="PANTHER" id="PTHR32309:SF13">
    <property type="entry name" value="FERRIC ENTEROBACTIN TRANSPORT PROTEIN FEPE"/>
    <property type="match status" value="1"/>
</dbReference>
<keyword evidence="3" id="KW-0808">Transferase</keyword>
<evidence type="ECO:0000256" key="10">
    <source>
        <dbReference type="SAM" id="Phobius"/>
    </source>
</evidence>
<dbReference type="Proteomes" id="UP000320314">
    <property type="component" value="Unassembled WGS sequence"/>
</dbReference>
<dbReference type="EMBL" id="VHLH01000018">
    <property type="protein sequence ID" value="TPW27928.1"/>
    <property type="molecule type" value="Genomic_DNA"/>
</dbReference>
<keyword evidence="13" id="KW-1185">Reference proteome</keyword>
<comment type="similarity">
    <text evidence="1">Belongs to the CpsD/CapB family.</text>
</comment>
<evidence type="ECO:0000256" key="3">
    <source>
        <dbReference type="ARBA" id="ARBA00022679"/>
    </source>
</evidence>
<keyword evidence="7" id="KW-0829">Tyrosine-protein kinase</keyword>
<dbReference type="PANTHER" id="PTHR32309">
    <property type="entry name" value="TYROSINE-PROTEIN KINASE"/>
    <property type="match status" value="1"/>
</dbReference>
<keyword evidence="4" id="KW-0547">Nucleotide-binding</keyword>
<dbReference type="Pfam" id="PF13614">
    <property type="entry name" value="AAA_31"/>
    <property type="match status" value="1"/>
</dbReference>
<protein>
    <recommendedName>
        <fullName evidence="2">non-specific protein-tyrosine kinase</fullName>
        <ecNumber evidence="2">2.7.10.2</ecNumber>
    </recommendedName>
</protein>
<dbReference type="GO" id="GO:0005886">
    <property type="term" value="C:plasma membrane"/>
    <property type="evidence" value="ECO:0007669"/>
    <property type="project" value="TreeGrafter"/>
</dbReference>
<keyword evidence="10" id="KW-0812">Transmembrane</keyword>
<dbReference type="GO" id="GO:0004713">
    <property type="term" value="F:protein tyrosine kinase activity"/>
    <property type="evidence" value="ECO:0007669"/>
    <property type="project" value="TreeGrafter"/>
</dbReference>
<sequence>MEFRMQENMELGGERIVLLLRRALRHKIVLAATALGVFAACCLVIFNLTPAYRASALLLLPSARADDPRYGTNQIPQTDPFLIASELDVLTSEEVARKVIGELDLTDAPEFNTTSALASFVGSLKHFFGGSADTPSDRVQPWSAAQLRLDSVIAAYQDRLSVYNDGRSTTAHVSFTSTNPQLAARIVNAHVQAYIDLQADRRVGSQQHVVALLTSALDKRQADLRDAELALHDFRAHKDAATTERTPAFQASEEARLVRAVDTAQSDISQTSARLEDASQALKSGILQSASFVANDAKLVSPAGVPTRKVFPRTTLFLLAGLLAASGCGFAAAVGVDVAVNRGERFRGAMQSLGLPILGSIPLRSSIFGRRSLNEIRCTEQMRFVREALLEKVDVDCPVVLVTSSMPREGKSSISLRLARSLAATGRRTLVVDADLRMARTSATLGHDKAAAGLADVLAGDVPFAEAIEFVAAESLYLMPAGTAGDVDALASHRIGDLVEQLRGHYQAIVVDSPPLVAVADAVSLARLADANLLVVRVDRTAGTTLEKSVGLLRACHVTIAGCVLTGITGQESDLLTPRERKRYVPRRNQKKATNAAPADRPASAPTTSAQPKRAEVEA</sequence>
<comment type="catalytic activity">
    <reaction evidence="8">
        <text>L-tyrosyl-[protein] + ATP = O-phospho-L-tyrosyl-[protein] + ADP + H(+)</text>
        <dbReference type="Rhea" id="RHEA:10596"/>
        <dbReference type="Rhea" id="RHEA-COMP:10136"/>
        <dbReference type="Rhea" id="RHEA-COMP:20101"/>
        <dbReference type="ChEBI" id="CHEBI:15378"/>
        <dbReference type="ChEBI" id="CHEBI:30616"/>
        <dbReference type="ChEBI" id="CHEBI:46858"/>
        <dbReference type="ChEBI" id="CHEBI:61978"/>
        <dbReference type="ChEBI" id="CHEBI:456216"/>
        <dbReference type="EC" id="2.7.10.2"/>
    </reaction>
</comment>